<dbReference type="PANTHER" id="PTHR23267">
    <property type="entry name" value="IMMUNOGLOBULIN LIGHT CHAIN"/>
    <property type="match status" value="1"/>
</dbReference>
<evidence type="ECO:0000259" key="3">
    <source>
        <dbReference type="PROSITE" id="PS50835"/>
    </source>
</evidence>
<name>A0A671FWN8_RHIFE</name>
<dbReference type="InterPro" id="IPR036179">
    <property type="entry name" value="Ig-like_dom_sf"/>
</dbReference>
<dbReference type="InterPro" id="IPR003599">
    <property type="entry name" value="Ig_sub"/>
</dbReference>
<feature type="domain" description="Ig-like" evidence="3">
    <location>
        <begin position="13"/>
        <end position="110"/>
    </location>
</feature>
<proteinExistence type="predicted"/>
<keyword evidence="5" id="KW-1185">Reference proteome</keyword>
<dbReference type="OMA" id="HQGHAPK"/>
<dbReference type="InterPro" id="IPR007110">
    <property type="entry name" value="Ig-like_dom"/>
</dbReference>
<dbReference type="InterPro" id="IPR013783">
    <property type="entry name" value="Ig-like_fold"/>
</dbReference>
<dbReference type="SMART" id="SM00406">
    <property type="entry name" value="IGv"/>
    <property type="match status" value="1"/>
</dbReference>
<dbReference type="Proteomes" id="UP000472240">
    <property type="component" value="Unplaced"/>
</dbReference>
<feature type="signal peptide" evidence="2">
    <location>
        <begin position="1"/>
        <end position="21"/>
    </location>
</feature>
<reference evidence="4" key="1">
    <citation type="submission" date="2025-08" db="UniProtKB">
        <authorList>
            <consortium name="Ensembl"/>
        </authorList>
    </citation>
    <scope>IDENTIFICATION</scope>
</reference>
<dbReference type="InterPro" id="IPR013106">
    <property type="entry name" value="Ig_V-set"/>
</dbReference>
<dbReference type="InterPro" id="IPR050150">
    <property type="entry name" value="IgV_Light_Chain"/>
</dbReference>
<dbReference type="GeneTree" id="ENSGT00940000154293"/>
<reference evidence="4" key="2">
    <citation type="submission" date="2025-09" db="UniProtKB">
        <authorList>
            <consortium name="Ensembl"/>
        </authorList>
    </citation>
    <scope>IDENTIFICATION</scope>
</reference>
<dbReference type="SMART" id="SM00409">
    <property type="entry name" value="IG"/>
    <property type="match status" value="1"/>
</dbReference>
<dbReference type="AlphaFoldDB" id="A0A671FWN8"/>
<evidence type="ECO:0000256" key="1">
    <source>
        <dbReference type="SAM" id="MobiDB-lite"/>
    </source>
</evidence>
<dbReference type="InParanoid" id="A0A671FWN8"/>
<protein>
    <recommendedName>
        <fullName evidence="3">Ig-like domain-containing protein</fullName>
    </recommendedName>
</protein>
<dbReference type="Pfam" id="PF07686">
    <property type="entry name" value="V-set"/>
    <property type="match status" value="1"/>
</dbReference>
<accession>A0A671FWN8</accession>
<dbReference type="PROSITE" id="PS50835">
    <property type="entry name" value="IG_LIKE"/>
    <property type="match status" value="1"/>
</dbReference>
<dbReference type="Ensembl" id="ENSRFET00010032561.1">
    <property type="protein sequence ID" value="ENSRFEP00010030015.1"/>
    <property type="gene ID" value="ENSRFEG00010019901.1"/>
</dbReference>
<sequence length="140" mass="14958">MTWAPLLLTLLTPYTVSVAQAGLTQPSSVTKSLRQTATLTCTGNSNNVGNQGAAWLQQLPGQAPKLLTYRNNNRPSGVSERFSSSRSGSVSSLSISELKPEDEADYYCSAWDSSLNACTVLQACGEVRQTLAVFPEMGLP</sequence>
<feature type="region of interest" description="Disordered" evidence="1">
    <location>
        <begin position="72"/>
        <end position="98"/>
    </location>
</feature>
<feature type="chain" id="PRO_5025654759" description="Ig-like domain-containing protein" evidence="2">
    <location>
        <begin position="22"/>
        <end position="140"/>
    </location>
</feature>
<evidence type="ECO:0000313" key="5">
    <source>
        <dbReference type="Proteomes" id="UP000472240"/>
    </source>
</evidence>
<feature type="compositionally biased region" description="Low complexity" evidence="1">
    <location>
        <begin position="76"/>
        <end position="97"/>
    </location>
</feature>
<evidence type="ECO:0000313" key="4">
    <source>
        <dbReference type="Ensembl" id="ENSRFEP00010030015.1"/>
    </source>
</evidence>
<dbReference type="SUPFAM" id="SSF48726">
    <property type="entry name" value="Immunoglobulin"/>
    <property type="match status" value="1"/>
</dbReference>
<dbReference type="Gene3D" id="2.60.40.10">
    <property type="entry name" value="Immunoglobulins"/>
    <property type="match status" value="1"/>
</dbReference>
<organism evidence="4 5">
    <name type="scientific">Rhinolophus ferrumequinum</name>
    <name type="common">Greater horseshoe bat</name>
    <dbReference type="NCBI Taxonomy" id="59479"/>
    <lineage>
        <taxon>Eukaryota</taxon>
        <taxon>Metazoa</taxon>
        <taxon>Chordata</taxon>
        <taxon>Craniata</taxon>
        <taxon>Vertebrata</taxon>
        <taxon>Euteleostomi</taxon>
        <taxon>Mammalia</taxon>
        <taxon>Eutheria</taxon>
        <taxon>Laurasiatheria</taxon>
        <taxon>Chiroptera</taxon>
        <taxon>Yinpterochiroptera</taxon>
        <taxon>Rhinolophoidea</taxon>
        <taxon>Rhinolophidae</taxon>
        <taxon>Rhinolophinae</taxon>
        <taxon>Rhinolophus</taxon>
    </lineage>
</organism>
<evidence type="ECO:0000256" key="2">
    <source>
        <dbReference type="SAM" id="SignalP"/>
    </source>
</evidence>
<keyword evidence="2" id="KW-0732">Signal</keyword>